<dbReference type="GO" id="GO:0030246">
    <property type="term" value="F:carbohydrate binding"/>
    <property type="evidence" value="ECO:0007669"/>
    <property type="project" value="InterPro"/>
</dbReference>
<dbReference type="Proteomes" id="UP000182427">
    <property type="component" value="Chromosome I"/>
</dbReference>
<dbReference type="EMBL" id="LT629690">
    <property type="protein sequence ID" value="SDF95768.1"/>
    <property type="molecule type" value="Genomic_DNA"/>
</dbReference>
<dbReference type="SUPFAM" id="SSF49452">
    <property type="entry name" value="Starch-binding domain-like"/>
    <property type="match status" value="1"/>
</dbReference>
<feature type="region of interest" description="Disordered" evidence="1">
    <location>
        <begin position="58"/>
        <end position="78"/>
    </location>
</feature>
<keyword evidence="2" id="KW-0645">Protease</keyword>
<gene>
    <name evidence="2" type="ORF">SAMN05444167_3820</name>
</gene>
<name>A0A1G7QBD1_9BACT</name>
<evidence type="ECO:0000256" key="1">
    <source>
        <dbReference type="SAM" id="MobiDB-lite"/>
    </source>
</evidence>
<dbReference type="InterPro" id="IPR013783">
    <property type="entry name" value="Ig-like_fold"/>
</dbReference>
<dbReference type="RefSeq" id="WP_083346557.1">
    <property type="nucleotide sequence ID" value="NZ_LT629690.1"/>
</dbReference>
<protein>
    <submittedName>
        <fullName evidence="2">Carboxypeptidase regulatory-like domain-containing protein</fullName>
    </submittedName>
</protein>
<dbReference type="Gene3D" id="2.60.40.10">
    <property type="entry name" value="Immunoglobulins"/>
    <property type="match status" value="1"/>
</dbReference>
<keyword evidence="2" id="KW-0121">Carboxypeptidase</keyword>
<dbReference type="OrthoDB" id="115803at2"/>
<keyword evidence="3" id="KW-1185">Reference proteome</keyword>
<dbReference type="InterPro" id="IPR013784">
    <property type="entry name" value="Carb-bd-like_fold"/>
</dbReference>
<reference evidence="2 3" key="1">
    <citation type="submission" date="2016-10" db="EMBL/GenBank/DDBJ databases">
        <authorList>
            <person name="de Groot N.N."/>
        </authorList>
    </citation>
    <scope>NUCLEOTIDE SEQUENCE [LARGE SCALE GENOMIC DNA]</scope>
    <source>
        <strain evidence="2 3">GAS232</strain>
    </source>
</reference>
<keyword evidence="2" id="KW-0378">Hydrolase</keyword>
<dbReference type="AlphaFoldDB" id="A0A1G7QBD1"/>
<evidence type="ECO:0000313" key="2">
    <source>
        <dbReference type="EMBL" id="SDF95768.1"/>
    </source>
</evidence>
<evidence type="ECO:0000313" key="3">
    <source>
        <dbReference type="Proteomes" id="UP000182427"/>
    </source>
</evidence>
<sequence length="390" mass="41816">MQTQIRHIDAMKKQSKLVAFGSLRTLILLALVPTGMTALQVHAQTQIAEAVIKGLPDAPAPQNASRADQSRRPAPVPLAQGNATLAGTVTDSDMAGIPGATVELLGEGGEFYKSGTTDEGGVFQFHGIPGGNYRLFVERKGFSQTITERLTVAEGEAVEAPPVRLTVASDATEITVRPTEVIAEEQIRAQEQQRVFGLFPNFYVSYVWDAAPMNAKQKYKLALHKMFDPMTFVEVSIAAGIQQAANTHSDFGQGAEGYAKRWGAQFANGRTGELLGRAVFASVFHQDPRYFYQGSGSTRSRAFHAIGSAFVARSDKGTTMPNYAYLLGNISSGALSNLYYPSNDRGAGLIFQNAAIGIGGRAMQNLIREFVTKQLTSHVPGSGKPAAGTQ</sequence>
<accession>A0A1G7QBD1</accession>
<dbReference type="Pfam" id="PF13620">
    <property type="entry name" value="CarboxypepD_reg"/>
    <property type="match status" value="1"/>
</dbReference>
<dbReference type="GO" id="GO:0004180">
    <property type="term" value="F:carboxypeptidase activity"/>
    <property type="evidence" value="ECO:0007669"/>
    <property type="project" value="UniProtKB-KW"/>
</dbReference>
<organism evidence="2 3">
    <name type="scientific">Terriglobus roseus</name>
    <dbReference type="NCBI Taxonomy" id="392734"/>
    <lineage>
        <taxon>Bacteria</taxon>
        <taxon>Pseudomonadati</taxon>
        <taxon>Acidobacteriota</taxon>
        <taxon>Terriglobia</taxon>
        <taxon>Terriglobales</taxon>
        <taxon>Acidobacteriaceae</taxon>
        <taxon>Terriglobus</taxon>
    </lineage>
</organism>
<proteinExistence type="predicted"/>